<gene>
    <name evidence="1" type="ORF">UFOVP742_25</name>
</gene>
<name>A0A6J7X2C7_9CAUD</name>
<evidence type="ECO:0000313" key="1">
    <source>
        <dbReference type="EMBL" id="CAB5224874.1"/>
    </source>
</evidence>
<protein>
    <submittedName>
        <fullName evidence="1">Uncharacterized protein</fullName>
    </submittedName>
</protein>
<proteinExistence type="predicted"/>
<accession>A0A6J7X2C7</accession>
<dbReference type="EMBL" id="LR798339">
    <property type="protein sequence ID" value="CAB5224874.1"/>
    <property type="molecule type" value="Genomic_DNA"/>
</dbReference>
<organism evidence="1">
    <name type="scientific">uncultured Caudovirales phage</name>
    <dbReference type="NCBI Taxonomy" id="2100421"/>
    <lineage>
        <taxon>Viruses</taxon>
        <taxon>Duplodnaviria</taxon>
        <taxon>Heunggongvirae</taxon>
        <taxon>Uroviricota</taxon>
        <taxon>Caudoviricetes</taxon>
        <taxon>Peduoviridae</taxon>
        <taxon>Maltschvirus</taxon>
        <taxon>Maltschvirus maltsch</taxon>
    </lineage>
</organism>
<sequence length="118" mass="13354">MTDEQINAAIAEACGWKEVRVNGNTGVYKGFDNGAELRPDIPDYCTDLNAMHEAEKVLTKAQWEDFIEYLSNGFFSVSDVWKDVCHATARERAEAFLRTLGKWDQSGDTTEMVKEVQK</sequence>
<reference evidence="1" key="1">
    <citation type="submission" date="2020-05" db="EMBL/GenBank/DDBJ databases">
        <authorList>
            <person name="Chiriac C."/>
            <person name="Salcher M."/>
            <person name="Ghai R."/>
            <person name="Kavagutti S V."/>
        </authorList>
    </citation>
    <scope>NUCLEOTIDE SEQUENCE</scope>
</reference>